<dbReference type="RefSeq" id="WP_337956381.1">
    <property type="nucleotide sequence ID" value="NZ_JAQQWT010000020.1"/>
</dbReference>
<evidence type="ECO:0000313" key="5">
    <source>
        <dbReference type="Proteomes" id="UP001589833"/>
    </source>
</evidence>
<dbReference type="Gene3D" id="3.90.650.10">
    <property type="entry name" value="PurM-like C-terminal domain"/>
    <property type="match status" value="1"/>
</dbReference>
<dbReference type="Pfam" id="PF00586">
    <property type="entry name" value="AIRS"/>
    <property type="match status" value="1"/>
</dbReference>
<dbReference type="HAMAP" id="MF_02128">
    <property type="entry name" value="TMP_kinase"/>
    <property type="match status" value="1"/>
</dbReference>
<comment type="pathway">
    <text evidence="1">Cofactor biosynthesis; thiamine diphosphate biosynthesis; thiamine diphosphate from thiamine phosphate: step 1/1.</text>
</comment>
<feature type="binding site" evidence="1">
    <location>
        <position position="140"/>
    </location>
    <ligand>
        <name>Mg(2+)</name>
        <dbReference type="ChEBI" id="CHEBI:18420"/>
        <label>1</label>
    </ligand>
</feature>
<feature type="domain" description="PurM-like N-terminal" evidence="2">
    <location>
        <begin position="44"/>
        <end position="158"/>
    </location>
</feature>
<dbReference type="EMBL" id="JBHLTR010000113">
    <property type="protein sequence ID" value="MFC0562154.1"/>
    <property type="molecule type" value="Genomic_DNA"/>
</dbReference>
<keyword evidence="1 4" id="KW-0808">Transferase</keyword>
<dbReference type="InterPro" id="IPR036676">
    <property type="entry name" value="PurM-like_C_sf"/>
</dbReference>
<comment type="caution">
    <text evidence="1">Lacks conserved residue(s) required for the propagation of feature annotation.</text>
</comment>
<evidence type="ECO:0000256" key="1">
    <source>
        <dbReference type="HAMAP-Rule" id="MF_02128"/>
    </source>
</evidence>
<feature type="binding site" evidence="1">
    <location>
        <position position="63"/>
    </location>
    <ligand>
        <name>Mg(2+)</name>
        <dbReference type="ChEBI" id="CHEBI:18420"/>
        <label>2</label>
    </ligand>
</feature>
<dbReference type="InterPro" id="IPR010918">
    <property type="entry name" value="PurM-like_C_dom"/>
</dbReference>
<keyword evidence="1" id="KW-0547">Nucleotide-binding</keyword>
<protein>
    <recommendedName>
        <fullName evidence="1">Thiamine-monophosphate kinase</fullName>
        <shortName evidence="1">TMP kinase</shortName>
        <shortName evidence="1">Thiamine-phosphate kinase</shortName>
        <ecNumber evidence="1">2.7.4.16</ecNumber>
    </recommendedName>
</protein>
<sequence>MKHPKDFSEFVYGSGTIKMEDEFAFISKISPKQTHQPSLICGIGDDAAVYRGAPNLDEVVCVDTMVEGIHFRRDTLTPFQIGKKGLAINVSDVAAMGAVPAFYLVSIAIPPTWTEEELGEVFKGMDEIAKQHNMDLIGGDTVSIKESLVLTVTVIGRVEKGRGLYRSSAKAGDLIFITGAVGSSAAGLDLLFEKGLNGDFNEKEQILVKSHQEPLPHVAEGRMLAYSQKRIALNDVSDGVASEANEIAEASQVKMIIEADKLPIHEAMNAYPLEKRLKWALFGGEDFVLIGTVPKEEAVELADQFQTQGHLFKIIGFVEAGPASVYIKQDDELKKLKKHGYNHFQKRG</sequence>
<proteinExistence type="inferred from homology"/>
<keyword evidence="5" id="KW-1185">Reference proteome</keyword>
<dbReference type="EC" id="2.7.4.16" evidence="1"/>
<dbReference type="InterPro" id="IPR036921">
    <property type="entry name" value="PurM-like_N_sf"/>
</dbReference>
<feature type="binding site" evidence="1">
    <location>
        <position position="46"/>
    </location>
    <ligand>
        <name>Mg(2+)</name>
        <dbReference type="ChEBI" id="CHEBI:18420"/>
        <label>3</label>
    </ligand>
</feature>
<keyword evidence="1" id="KW-0460">Magnesium</keyword>
<feature type="binding site" evidence="1">
    <location>
        <position position="92"/>
    </location>
    <ligand>
        <name>Mg(2+)</name>
        <dbReference type="ChEBI" id="CHEBI:18420"/>
        <label>3</label>
    </ligand>
</feature>
<comment type="function">
    <text evidence="1">Catalyzes the ATP-dependent phosphorylation of thiamine-monophosphate (TMP) to form thiamine-pyrophosphate (TPP), the active form of vitamin B1.</text>
</comment>
<feature type="binding site" evidence="1">
    <location>
        <position position="70"/>
    </location>
    <ligand>
        <name>substrate</name>
    </ligand>
</feature>
<feature type="binding site" evidence="1">
    <location>
        <position position="92"/>
    </location>
    <ligand>
        <name>Mg(2+)</name>
        <dbReference type="ChEBI" id="CHEBI:18420"/>
        <label>2</label>
    </ligand>
</feature>
<dbReference type="SUPFAM" id="SSF55326">
    <property type="entry name" value="PurM N-terminal domain-like"/>
    <property type="match status" value="1"/>
</dbReference>
<evidence type="ECO:0000259" key="2">
    <source>
        <dbReference type="Pfam" id="PF00586"/>
    </source>
</evidence>
<feature type="domain" description="PurM-like C-terminal" evidence="3">
    <location>
        <begin position="170"/>
        <end position="323"/>
    </location>
</feature>
<comment type="caution">
    <text evidence="4">The sequence shown here is derived from an EMBL/GenBank/DDBJ whole genome shotgun (WGS) entry which is preliminary data.</text>
</comment>
<reference evidence="4 5" key="1">
    <citation type="submission" date="2024-09" db="EMBL/GenBank/DDBJ databases">
        <authorList>
            <person name="Sun Q."/>
            <person name="Mori K."/>
        </authorList>
    </citation>
    <scope>NUCLEOTIDE SEQUENCE [LARGE SCALE GENOMIC DNA]</scope>
    <source>
        <strain evidence="4 5">NCAIM B.02301</strain>
    </source>
</reference>
<dbReference type="Proteomes" id="UP001589833">
    <property type="component" value="Unassembled WGS sequence"/>
</dbReference>
<dbReference type="InterPro" id="IPR016188">
    <property type="entry name" value="PurM-like_N"/>
</dbReference>
<feature type="binding site" evidence="1">
    <location>
        <position position="235"/>
    </location>
    <ligand>
        <name>Mg(2+)</name>
        <dbReference type="ChEBI" id="CHEBI:18420"/>
        <label>3</label>
    </ligand>
</feature>
<comment type="miscellaneous">
    <text evidence="1">Reaction mechanism of ThiL seems to utilize a direct, inline transfer of the gamma-phosphate of ATP to TMP rather than a phosphorylated enzyme intermediate.</text>
</comment>
<feature type="binding site" evidence="1">
    <location>
        <position position="238"/>
    </location>
    <ligand>
        <name>Mg(2+)</name>
        <dbReference type="ChEBI" id="CHEBI:18420"/>
        <label>5</label>
    </ligand>
</feature>
<feature type="binding site" evidence="1">
    <location>
        <position position="341"/>
    </location>
    <ligand>
        <name>substrate</name>
    </ligand>
</feature>
<feature type="binding site" evidence="1">
    <location>
        <begin position="139"/>
        <end position="140"/>
    </location>
    <ligand>
        <name>ATP</name>
        <dbReference type="ChEBI" id="CHEBI:30616"/>
    </ligand>
</feature>
<dbReference type="InterPro" id="IPR006283">
    <property type="entry name" value="ThiL-like"/>
</dbReference>
<keyword evidence="1 4" id="KW-0418">Kinase</keyword>
<feature type="binding site" evidence="1">
    <location>
        <position position="237"/>
    </location>
    <ligand>
        <name>ATP</name>
        <dbReference type="ChEBI" id="CHEBI:30616"/>
    </ligand>
</feature>
<dbReference type="Pfam" id="PF02769">
    <property type="entry name" value="AIRS_C"/>
    <property type="match status" value="1"/>
</dbReference>
<feature type="binding site" evidence="1">
    <location>
        <position position="92"/>
    </location>
    <ligand>
        <name>Mg(2+)</name>
        <dbReference type="ChEBI" id="CHEBI:18420"/>
        <label>4</label>
    </ligand>
</feature>
<dbReference type="NCBIfam" id="TIGR01379">
    <property type="entry name" value="thiL"/>
    <property type="match status" value="1"/>
</dbReference>
<evidence type="ECO:0000313" key="4">
    <source>
        <dbReference type="EMBL" id="MFC0562154.1"/>
    </source>
</evidence>
<dbReference type="SUPFAM" id="SSF56042">
    <property type="entry name" value="PurM C-terminal domain-like"/>
    <property type="match status" value="1"/>
</dbReference>
<dbReference type="GO" id="GO:0009030">
    <property type="term" value="F:thiamine-phosphate kinase activity"/>
    <property type="evidence" value="ECO:0007669"/>
    <property type="project" value="UniProtKB-EC"/>
</dbReference>
<keyword evidence="1" id="KW-0479">Metal-binding</keyword>
<dbReference type="PIRSF" id="PIRSF005303">
    <property type="entry name" value="Thiam_monoph_kin"/>
    <property type="match status" value="1"/>
</dbReference>
<feature type="binding site" evidence="1">
    <location>
        <position position="63"/>
    </location>
    <ligand>
        <name>Mg(2+)</name>
        <dbReference type="ChEBI" id="CHEBI:18420"/>
        <label>1</label>
    </ligand>
</feature>
<accession>A0ABV6NN02</accession>
<feature type="binding site" evidence="1">
    <location>
        <position position="46"/>
    </location>
    <ligand>
        <name>Mg(2+)</name>
        <dbReference type="ChEBI" id="CHEBI:18420"/>
        <label>4</label>
    </ligand>
</feature>
<dbReference type="PANTHER" id="PTHR30270:SF0">
    <property type="entry name" value="THIAMINE-MONOPHOSPHATE KINASE"/>
    <property type="match status" value="1"/>
</dbReference>
<dbReference type="PANTHER" id="PTHR30270">
    <property type="entry name" value="THIAMINE-MONOPHOSPHATE KINASE"/>
    <property type="match status" value="1"/>
</dbReference>
<name>A0ABV6NN02_9BACI</name>
<organism evidence="4 5">
    <name type="scientific">Halalkalibacter alkalisediminis</name>
    <dbReference type="NCBI Taxonomy" id="935616"/>
    <lineage>
        <taxon>Bacteria</taxon>
        <taxon>Bacillati</taxon>
        <taxon>Bacillota</taxon>
        <taxon>Bacilli</taxon>
        <taxon>Bacillales</taxon>
        <taxon>Bacillaceae</taxon>
        <taxon>Halalkalibacter</taxon>
    </lineage>
</organism>
<comment type="similarity">
    <text evidence="1">Belongs to the thiamine-monophosphate kinase family.</text>
</comment>
<dbReference type="Gene3D" id="3.30.1330.10">
    <property type="entry name" value="PurM-like, N-terminal domain"/>
    <property type="match status" value="1"/>
</dbReference>
<evidence type="ECO:0000259" key="3">
    <source>
        <dbReference type="Pfam" id="PF02769"/>
    </source>
</evidence>
<keyword evidence="1" id="KW-0784">Thiamine biosynthesis</keyword>
<gene>
    <name evidence="1 4" type="primary">thiL</name>
    <name evidence="4" type="ORF">ACFFH4_25225</name>
</gene>
<feature type="binding site" evidence="1">
    <location>
        <position position="166"/>
    </location>
    <ligand>
        <name>ATP</name>
        <dbReference type="ChEBI" id="CHEBI:30616"/>
    </ligand>
</feature>
<dbReference type="CDD" id="cd02194">
    <property type="entry name" value="ThiL"/>
    <property type="match status" value="1"/>
</dbReference>
<comment type="catalytic activity">
    <reaction evidence="1">
        <text>thiamine phosphate + ATP = thiamine diphosphate + ADP</text>
        <dbReference type="Rhea" id="RHEA:15913"/>
        <dbReference type="ChEBI" id="CHEBI:30616"/>
        <dbReference type="ChEBI" id="CHEBI:37575"/>
        <dbReference type="ChEBI" id="CHEBI:58937"/>
        <dbReference type="ChEBI" id="CHEBI:456216"/>
        <dbReference type="EC" id="2.7.4.16"/>
    </reaction>
</comment>
<feature type="binding site" evidence="1">
    <location>
        <position position="285"/>
    </location>
    <ligand>
        <name>substrate</name>
    </ligand>
</feature>
<keyword evidence="1" id="KW-0067">ATP-binding</keyword>